<dbReference type="InterPro" id="IPR008969">
    <property type="entry name" value="CarboxyPept-like_regulatory"/>
</dbReference>
<keyword evidence="3 8" id="KW-1134">Transmembrane beta strand</keyword>
<dbReference type="InterPro" id="IPR023996">
    <property type="entry name" value="TonB-dep_OMP_SusC/RagA"/>
</dbReference>
<dbReference type="SUPFAM" id="SSF56935">
    <property type="entry name" value="Porins"/>
    <property type="match status" value="1"/>
</dbReference>
<comment type="caution">
    <text evidence="12">The sequence shown here is derived from an EMBL/GenBank/DDBJ whole genome shotgun (WGS) entry which is preliminary data.</text>
</comment>
<evidence type="ECO:0000256" key="9">
    <source>
        <dbReference type="RuleBase" id="RU003357"/>
    </source>
</evidence>
<dbReference type="STRING" id="1232681.ADIS_4800"/>
<evidence type="ECO:0000256" key="6">
    <source>
        <dbReference type="ARBA" id="ARBA00023136"/>
    </source>
</evidence>
<keyword evidence="13" id="KW-1185">Reference proteome</keyword>
<dbReference type="InterPro" id="IPR000531">
    <property type="entry name" value="Beta-barrel_TonB"/>
</dbReference>
<proteinExistence type="inferred from homology"/>
<reference evidence="12 13" key="1">
    <citation type="submission" date="2013-02" db="EMBL/GenBank/DDBJ databases">
        <title>A novel strain isolated from Lonar lake, Maharashtra, India.</title>
        <authorList>
            <person name="Singh A."/>
        </authorList>
    </citation>
    <scope>NUCLEOTIDE SEQUENCE [LARGE SCALE GENOMIC DNA]</scope>
    <source>
        <strain evidence="12 13">AK24</strain>
    </source>
</reference>
<evidence type="ECO:0000256" key="4">
    <source>
        <dbReference type="ARBA" id="ARBA00022692"/>
    </source>
</evidence>
<keyword evidence="4 8" id="KW-0812">Transmembrane</keyword>
<dbReference type="EMBL" id="AQHR01000126">
    <property type="protein sequence ID" value="EON74689.1"/>
    <property type="molecule type" value="Genomic_DNA"/>
</dbReference>
<sequence>MKNNLLKTIIMLSKCFLYGLVIQTLLLNLVSATAANGQYKTIEEVRVTLSNETLTLQQFFREVQRQTPFKFSYENQDVDRQLSVTLEKRQGLVIDLLRDVALQSDLTFRQVNHGIDVVKRKDSQAVSVESTEVADIRGVVRDENGEPLPGVTIVIDGTSTGTVTDIDGRYSISAPEGATLIFSFVGFVTQRRVVGASDTIDIRLVEDESSLDEVVVVGYGVQQKKDLTGSVATVEAADILNRQAVQLSDALQGRMAGVTVTRTGSAPGQASQIRVRGVTSLNVNDPLILIDGVPGLSLEDINPNDVESISVLKDAASQAIYGARAAAGVVVVTTKRGQTGKLQLNYDMDVGFSSPTMLPKFVDAQTFRILSNEMSSNDGGGVIFDPTENANYVQLNRDNPDAFPDTDWQAELFSNTPSTRQRHDLSMAVGTDRVRTRASFGYMKEDGIHPNIGFERFTFRLNNDVKITDYLDVNIDIAFRNSTSQNPAYTRGGGAIAEARVYPGWFSAIRTDGQWGEGKDGDNPLAETVEGGSTIGKESVFNGTLGFSLTPVKGLVLRGNMSPVYEFGNFETFRTPPLLPRLGGGFFPRNQTDLTIENRRIFTLTNQLFVTYEKKIAKHRMSLLAGYEDVRTDWEQVGSIARNLAVDLPSVVFGDRSQANNTQFASQNALQSVFGRVSYDYEGKYLLQSNFRVDGSSRFAPANRWGFFPSVSAGWVVSNERFSLPTAVNFLKIRASYGEVGNERVGVGRTGGSEFFNFYPYQGIFEPITNILFYQNNTVGPALGIRQDFLSDRDIRWERTRTIDVGLDVGLFDDRVTMSFEYYDRRTDDIIDLLDIPNYMGFPANTRTNVASIQAKGLDIELGYRNKIGDLNYSIFGNTTIVNTQVNQLGGAFFLSGGGTFINKPGFAYNEWFGFQTNGLFQTQEEANAYGTGAFAGDIWIVDQLTIDTNGDGILDSGDRIINEQDRIPLGSSLPRLTYGGSINLDYKGFDFSVVFNGVGLQNRRYDPMQVRPFQQSFGNVPLNLVDRFWSPNNSPEQNANAQFPRLSQRSFRNYDMSDYWLFNGAFLRVQNITFGYTIPTSTVERIKIQRARVYLGMRDFFTLQRNFLNGWDPEAGNTSYPIMKTFLLGLQVQL</sequence>
<accession>R7ZKY9</accession>
<dbReference type="Gene3D" id="2.170.130.10">
    <property type="entry name" value="TonB-dependent receptor, plug domain"/>
    <property type="match status" value="1"/>
</dbReference>
<evidence type="ECO:0000313" key="13">
    <source>
        <dbReference type="Proteomes" id="UP000013909"/>
    </source>
</evidence>
<evidence type="ECO:0000256" key="2">
    <source>
        <dbReference type="ARBA" id="ARBA00022448"/>
    </source>
</evidence>
<name>R7ZKY9_9BACT</name>
<dbReference type="Gene3D" id="2.60.40.1120">
    <property type="entry name" value="Carboxypeptidase-like, regulatory domain"/>
    <property type="match status" value="1"/>
</dbReference>
<dbReference type="InterPro" id="IPR012910">
    <property type="entry name" value="Plug_dom"/>
</dbReference>
<dbReference type="GO" id="GO:0009279">
    <property type="term" value="C:cell outer membrane"/>
    <property type="evidence" value="ECO:0007669"/>
    <property type="project" value="UniProtKB-SubCell"/>
</dbReference>
<dbReference type="Pfam" id="PF07715">
    <property type="entry name" value="Plug"/>
    <property type="match status" value="1"/>
</dbReference>
<evidence type="ECO:0000259" key="11">
    <source>
        <dbReference type="Pfam" id="PF07715"/>
    </source>
</evidence>
<dbReference type="AlphaFoldDB" id="R7ZKY9"/>
<dbReference type="SUPFAM" id="SSF49464">
    <property type="entry name" value="Carboxypeptidase regulatory domain-like"/>
    <property type="match status" value="1"/>
</dbReference>
<dbReference type="Pfam" id="PF00593">
    <property type="entry name" value="TonB_dep_Rec_b-barrel"/>
    <property type="match status" value="1"/>
</dbReference>
<gene>
    <name evidence="12" type="ORF">ADIS_4800</name>
</gene>
<dbReference type="Pfam" id="PF13715">
    <property type="entry name" value="CarbopepD_reg_2"/>
    <property type="match status" value="1"/>
</dbReference>
<dbReference type="Gene3D" id="2.40.170.20">
    <property type="entry name" value="TonB-dependent receptor, beta-barrel domain"/>
    <property type="match status" value="1"/>
</dbReference>
<evidence type="ECO:0000259" key="10">
    <source>
        <dbReference type="Pfam" id="PF00593"/>
    </source>
</evidence>
<keyword evidence="12" id="KW-0675">Receptor</keyword>
<dbReference type="PATRIC" id="fig|1288963.3.peg.4789"/>
<protein>
    <submittedName>
        <fullName evidence="12">TonB-dependent receptor</fullName>
    </submittedName>
</protein>
<evidence type="ECO:0000313" key="12">
    <source>
        <dbReference type="EMBL" id="EON74689.1"/>
    </source>
</evidence>
<evidence type="ECO:0000256" key="1">
    <source>
        <dbReference type="ARBA" id="ARBA00004571"/>
    </source>
</evidence>
<dbReference type="NCBIfam" id="TIGR04057">
    <property type="entry name" value="SusC_RagA_signa"/>
    <property type="match status" value="1"/>
</dbReference>
<organism evidence="12 13">
    <name type="scientific">Lunatimonas lonarensis</name>
    <dbReference type="NCBI Taxonomy" id="1232681"/>
    <lineage>
        <taxon>Bacteria</taxon>
        <taxon>Pseudomonadati</taxon>
        <taxon>Bacteroidota</taxon>
        <taxon>Cytophagia</taxon>
        <taxon>Cytophagales</taxon>
        <taxon>Cyclobacteriaceae</taxon>
    </lineage>
</organism>
<dbReference type="Proteomes" id="UP000013909">
    <property type="component" value="Unassembled WGS sequence"/>
</dbReference>
<dbReference type="PROSITE" id="PS52016">
    <property type="entry name" value="TONB_DEPENDENT_REC_3"/>
    <property type="match status" value="1"/>
</dbReference>
<keyword evidence="7 8" id="KW-0998">Cell outer membrane</keyword>
<comment type="subcellular location">
    <subcellularLocation>
        <location evidence="1 8">Cell outer membrane</location>
        <topology evidence="1 8">Multi-pass membrane protein</topology>
    </subcellularLocation>
</comment>
<dbReference type="InterPro" id="IPR036942">
    <property type="entry name" value="Beta-barrel_TonB_sf"/>
</dbReference>
<keyword evidence="6 8" id="KW-0472">Membrane</keyword>
<evidence type="ECO:0000256" key="5">
    <source>
        <dbReference type="ARBA" id="ARBA00023077"/>
    </source>
</evidence>
<keyword evidence="2 8" id="KW-0813">Transport</keyword>
<dbReference type="InterPro" id="IPR037066">
    <property type="entry name" value="Plug_dom_sf"/>
</dbReference>
<dbReference type="InterPro" id="IPR039426">
    <property type="entry name" value="TonB-dep_rcpt-like"/>
</dbReference>
<evidence type="ECO:0000256" key="3">
    <source>
        <dbReference type="ARBA" id="ARBA00022452"/>
    </source>
</evidence>
<comment type="similarity">
    <text evidence="8 9">Belongs to the TonB-dependent receptor family.</text>
</comment>
<keyword evidence="5 9" id="KW-0798">TonB box</keyword>
<dbReference type="InterPro" id="IPR023997">
    <property type="entry name" value="TonB-dep_OMP_SusC/RagA_CS"/>
</dbReference>
<feature type="domain" description="TonB-dependent receptor-like beta-barrel" evidence="10">
    <location>
        <begin position="533"/>
        <end position="922"/>
    </location>
</feature>
<dbReference type="OrthoDB" id="9768177at2"/>
<dbReference type="NCBIfam" id="TIGR04056">
    <property type="entry name" value="OMP_RagA_SusC"/>
    <property type="match status" value="1"/>
</dbReference>
<feature type="domain" description="TonB-dependent receptor plug" evidence="11">
    <location>
        <begin position="224"/>
        <end position="329"/>
    </location>
</feature>
<dbReference type="FunFam" id="2.60.40.1120:FF:000003">
    <property type="entry name" value="Outer membrane protein Omp121"/>
    <property type="match status" value="1"/>
</dbReference>
<evidence type="ECO:0000256" key="7">
    <source>
        <dbReference type="ARBA" id="ARBA00023237"/>
    </source>
</evidence>
<evidence type="ECO:0000256" key="8">
    <source>
        <dbReference type="PROSITE-ProRule" id="PRU01360"/>
    </source>
</evidence>